<dbReference type="InterPro" id="IPR000863">
    <property type="entry name" value="Sulfotransferase_dom"/>
</dbReference>
<dbReference type="Proteomes" id="UP000821853">
    <property type="component" value="Chromosome 9"/>
</dbReference>
<dbReference type="InterPro" id="IPR027417">
    <property type="entry name" value="P-loop_NTPase"/>
</dbReference>
<evidence type="ECO:0000313" key="3">
    <source>
        <dbReference type="Proteomes" id="UP000821853"/>
    </source>
</evidence>
<feature type="domain" description="Sulfotransferase" evidence="1">
    <location>
        <begin position="16"/>
        <end position="55"/>
    </location>
</feature>
<name>A0A9J6H2T2_HAELO</name>
<dbReference type="Gene3D" id="3.40.50.300">
    <property type="entry name" value="P-loop containing nucleotide triphosphate hydrolases"/>
    <property type="match status" value="1"/>
</dbReference>
<keyword evidence="3" id="KW-1185">Reference proteome</keyword>
<dbReference type="Pfam" id="PF00685">
    <property type="entry name" value="Sulfotransfer_1"/>
    <property type="match status" value="1"/>
</dbReference>
<reference evidence="2 3" key="1">
    <citation type="journal article" date="2020" name="Cell">
        <title>Large-Scale Comparative Analyses of Tick Genomes Elucidate Their Genetic Diversity and Vector Capacities.</title>
        <authorList>
            <consortium name="Tick Genome and Microbiome Consortium (TIGMIC)"/>
            <person name="Jia N."/>
            <person name="Wang J."/>
            <person name="Shi W."/>
            <person name="Du L."/>
            <person name="Sun Y."/>
            <person name="Zhan W."/>
            <person name="Jiang J.F."/>
            <person name="Wang Q."/>
            <person name="Zhang B."/>
            <person name="Ji P."/>
            <person name="Bell-Sakyi L."/>
            <person name="Cui X.M."/>
            <person name="Yuan T.T."/>
            <person name="Jiang B.G."/>
            <person name="Yang W.F."/>
            <person name="Lam T.T."/>
            <person name="Chang Q.C."/>
            <person name="Ding S.J."/>
            <person name="Wang X.J."/>
            <person name="Zhu J.G."/>
            <person name="Ruan X.D."/>
            <person name="Zhao L."/>
            <person name="Wei J.T."/>
            <person name="Ye R.Z."/>
            <person name="Que T.C."/>
            <person name="Du C.H."/>
            <person name="Zhou Y.H."/>
            <person name="Cheng J.X."/>
            <person name="Dai P.F."/>
            <person name="Guo W.B."/>
            <person name="Han X.H."/>
            <person name="Huang E.J."/>
            <person name="Li L.F."/>
            <person name="Wei W."/>
            <person name="Gao Y.C."/>
            <person name="Liu J.Z."/>
            <person name="Shao H.Z."/>
            <person name="Wang X."/>
            <person name="Wang C.C."/>
            <person name="Yang T.C."/>
            <person name="Huo Q.B."/>
            <person name="Li W."/>
            <person name="Chen H.Y."/>
            <person name="Chen S.E."/>
            <person name="Zhou L.G."/>
            <person name="Ni X.B."/>
            <person name="Tian J.H."/>
            <person name="Sheng Y."/>
            <person name="Liu T."/>
            <person name="Pan Y.S."/>
            <person name="Xia L.Y."/>
            <person name="Li J."/>
            <person name="Zhao F."/>
            <person name="Cao W.C."/>
        </authorList>
    </citation>
    <scope>NUCLEOTIDE SEQUENCE [LARGE SCALE GENOMIC DNA]</scope>
    <source>
        <strain evidence="2">HaeL-2018</strain>
    </source>
</reference>
<comment type="caution">
    <text evidence="2">The sequence shown here is derived from an EMBL/GenBank/DDBJ whole genome shotgun (WGS) entry which is preliminary data.</text>
</comment>
<dbReference type="EMBL" id="JABSTR010000011">
    <property type="protein sequence ID" value="KAH9381571.1"/>
    <property type="molecule type" value="Genomic_DNA"/>
</dbReference>
<evidence type="ECO:0000313" key="2">
    <source>
        <dbReference type="EMBL" id="KAH9381571.1"/>
    </source>
</evidence>
<dbReference type="VEuPathDB" id="VectorBase:HLOH_041043"/>
<organism evidence="2 3">
    <name type="scientific">Haemaphysalis longicornis</name>
    <name type="common">Bush tick</name>
    <dbReference type="NCBI Taxonomy" id="44386"/>
    <lineage>
        <taxon>Eukaryota</taxon>
        <taxon>Metazoa</taxon>
        <taxon>Ecdysozoa</taxon>
        <taxon>Arthropoda</taxon>
        <taxon>Chelicerata</taxon>
        <taxon>Arachnida</taxon>
        <taxon>Acari</taxon>
        <taxon>Parasitiformes</taxon>
        <taxon>Ixodida</taxon>
        <taxon>Ixodoidea</taxon>
        <taxon>Ixodidae</taxon>
        <taxon>Haemaphysalinae</taxon>
        <taxon>Haemaphysalis</taxon>
    </lineage>
</organism>
<gene>
    <name evidence="2" type="ORF">HPB48_015857</name>
</gene>
<dbReference type="SUPFAM" id="SSF52540">
    <property type="entry name" value="P-loop containing nucleoside triphosphate hydrolases"/>
    <property type="match status" value="1"/>
</dbReference>
<proteinExistence type="predicted"/>
<sequence>MSVRGFHDTSMIPPGSIPKKTGFIRKGVIGGWKEYFTPEMNARMEEKIYDRLAGTDFIDVWKRHGIL</sequence>
<evidence type="ECO:0000259" key="1">
    <source>
        <dbReference type="Pfam" id="PF00685"/>
    </source>
</evidence>
<dbReference type="GO" id="GO:0008146">
    <property type="term" value="F:sulfotransferase activity"/>
    <property type="evidence" value="ECO:0007669"/>
    <property type="project" value="InterPro"/>
</dbReference>
<dbReference type="AlphaFoldDB" id="A0A9J6H2T2"/>
<protein>
    <recommendedName>
        <fullName evidence="1">Sulfotransferase domain-containing protein</fullName>
    </recommendedName>
</protein>
<accession>A0A9J6H2T2</accession>
<dbReference type="OrthoDB" id="6433460at2759"/>